<comment type="caution">
    <text evidence="15">The sequence shown here is derived from an EMBL/GenBank/DDBJ whole genome shotgun (WGS) entry which is preliminary data.</text>
</comment>
<dbReference type="Proteomes" id="UP000186313">
    <property type="component" value="Unassembled WGS sequence"/>
</dbReference>
<dbReference type="PIRSF" id="PIRSF006431">
    <property type="entry name" value="Pept_S33"/>
    <property type="match status" value="1"/>
</dbReference>
<dbReference type="Gene3D" id="3.40.50.1820">
    <property type="entry name" value="alpha/beta hydrolase"/>
    <property type="match status" value="1"/>
</dbReference>
<comment type="similarity">
    <text evidence="3 11 13">Belongs to the peptidase S33 family.</text>
</comment>
<dbReference type="PANTHER" id="PTHR43722">
    <property type="entry name" value="PROLINE IMINOPEPTIDASE"/>
    <property type="match status" value="1"/>
</dbReference>
<dbReference type="PRINTS" id="PR00793">
    <property type="entry name" value="PROAMNOPTASE"/>
</dbReference>
<dbReference type="RefSeq" id="WP_075710171.1">
    <property type="nucleotide sequence ID" value="NZ_MJMJ01000043.1"/>
</dbReference>
<comment type="catalytic activity">
    <reaction evidence="1 11 13">
        <text>Release of N-terminal proline from a peptide.</text>
        <dbReference type="EC" id="3.4.11.5"/>
    </reaction>
</comment>
<evidence type="ECO:0000256" key="6">
    <source>
        <dbReference type="ARBA" id="ARBA00022438"/>
    </source>
</evidence>
<dbReference type="AlphaFoldDB" id="A0A1Q9HAV7"/>
<evidence type="ECO:0000256" key="2">
    <source>
        <dbReference type="ARBA" id="ARBA00004496"/>
    </source>
</evidence>
<evidence type="ECO:0000256" key="7">
    <source>
        <dbReference type="ARBA" id="ARBA00022490"/>
    </source>
</evidence>
<keyword evidence="9 11" id="KW-0378">Hydrolase</keyword>
<dbReference type="GO" id="GO:0005737">
    <property type="term" value="C:cytoplasm"/>
    <property type="evidence" value="ECO:0007669"/>
    <property type="project" value="UniProtKB-SubCell"/>
</dbReference>
<dbReference type="InterPro" id="IPR002410">
    <property type="entry name" value="Peptidase_S33"/>
</dbReference>
<evidence type="ECO:0000313" key="15">
    <source>
        <dbReference type="EMBL" id="OLQ86309.1"/>
    </source>
</evidence>
<evidence type="ECO:0000256" key="10">
    <source>
        <dbReference type="ARBA" id="ARBA00029605"/>
    </source>
</evidence>
<dbReference type="EC" id="3.4.11.5" evidence="4 11"/>
<name>A0A1Q9HAV7_9VIBR</name>
<evidence type="ECO:0000256" key="13">
    <source>
        <dbReference type="RuleBase" id="RU003421"/>
    </source>
</evidence>
<dbReference type="InterPro" id="IPR005944">
    <property type="entry name" value="Pro_iminopeptidase"/>
</dbReference>
<reference evidence="15 16" key="1">
    <citation type="submission" date="2016-09" db="EMBL/GenBank/DDBJ databases">
        <title>Genomic Taxonomy of the Vibrionaceae.</title>
        <authorList>
            <person name="Gonzalez-Castillo A."/>
            <person name="Gomez-Gil B."/>
            <person name="Enciso-Ibarra K."/>
        </authorList>
    </citation>
    <scope>NUCLEOTIDE SEQUENCE [LARGE SCALE GENOMIC DNA]</scope>
    <source>
        <strain evidence="15 16">CAIM 703</strain>
    </source>
</reference>
<comment type="subcellular location">
    <subcellularLocation>
        <location evidence="2 11">Cytoplasm</location>
    </subcellularLocation>
</comment>
<dbReference type="Pfam" id="PF00561">
    <property type="entry name" value="Abhydrolase_1"/>
    <property type="match status" value="1"/>
</dbReference>
<feature type="active site" description="Nucleophile" evidence="12">
    <location>
        <position position="115"/>
    </location>
</feature>
<dbReference type="PANTHER" id="PTHR43722:SF1">
    <property type="entry name" value="PROLINE IMINOPEPTIDASE"/>
    <property type="match status" value="1"/>
</dbReference>
<gene>
    <name evidence="15" type="ORF">BIY22_11715</name>
</gene>
<organism evidence="15 16">
    <name type="scientific">Vibrio panuliri</name>
    <dbReference type="NCBI Taxonomy" id="1381081"/>
    <lineage>
        <taxon>Bacteria</taxon>
        <taxon>Pseudomonadati</taxon>
        <taxon>Pseudomonadota</taxon>
        <taxon>Gammaproteobacteria</taxon>
        <taxon>Vibrionales</taxon>
        <taxon>Vibrionaceae</taxon>
        <taxon>Vibrio</taxon>
    </lineage>
</organism>
<evidence type="ECO:0000313" key="16">
    <source>
        <dbReference type="Proteomes" id="UP000186313"/>
    </source>
</evidence>
<evidence type="ECO:0000259" key="14">
    <source>
        <dbReference type="Pfam" id="PF00561"/>
    </source>
</evidence>
<dbReference type="GO" id="GO:0006508">
    <property type="term" value="P:proteolysis"/>
    <property type="evidence" value="ECO:0007669"/>
    <property type="project" value="UniProtKB-KW"/>
</dbReference>
<evidence type="ECO:0000256" key="3">
    <source>
        <dbReference type="ARBA" id="ARBA00010088"/>
    </source>
</evidence>
<evidence type="ECO:0000256" key="8">
    <source>
        <dbReference type="ARBA" id="ARBA00022670"/>
    </source>
</evidence>
<keyword evidence="6 11" id="KW-0031">Aminopeptidase</keyword>
<feature type="domain" description="AB hydrolase-1" evidence="14">
    <location>
        <begin position="41"/>
        <end position="300"/>
    </location>
</feature>
<evidence type="ECO:0000256" key="11">
    <source>
        <dbReference type="PIRNR" id="PIRNR006431"/>
    </source>
</evidence>
<evidence type="ECO:0000256" key="5">
    <source>
        <dbReference type="ARBA" id="ARBA00021843"/>
    </source>
</evidence>
<proteinExistence type="inferred from homology"/>
<evidence type="ECO:0000256" key="4">
    <source>
        <dbReference type="ARBA" id="ARBA00012568"/>
    </source>
</evidence>
<dbReference type="InterPro" id="IPR000073">
    <property type="entry name" value="AB_hydrolase_1"/>
</dbReference>
<evidence type="ECO:0000256" key="1">
    <source>
        <dbReference type="ARBA" id="ARBA00001585"/>
    </source>
</evidence>
<dbReference type="NCBIfam" id="TIGR01249">
    <property type="entry name" value="pro_imino_pep_1"/>
    <property type="match status" value="1"/>
</dbReference>
<keyword evidence="8 11" id="KW-0645">Protease</keyword>
<sequence length="320" mass="36235">MRTYYPAIEPNQIYYFQMPTSEGEVCHTIYVEESGNPNGVPVLFVHGGPGSGCSSNQRRFFNPLHYRIILFDQRGCGRSKPHGCIESNTTQHLIGDMDHIRQRLSIKQWIVFGGSWGATLSLAYAKVFPTAVIALILRGLFLARQQDIEWVYGNKGVAKFYPQAWAQLISCLDETEREDPLSSLWQKLNHPNLNVVVDTKLALERWECSLVKSDSSLDLKADCQQLRHNHAKRIQLYYCINHCFLDEMPLLQGLNVVKNVLTFVVHGENDMVCPSVQSWLFKQAVPQAHFTLVPLSGHLADEPLVLDHLISIMDSLVGES</sequence>
<feature type="active site" evidence="12">
    <location>
        <position position="270"/>
    </location>
</feature>
<dbReference type="OrthoDB" id="4510475at2"/>
<dbReference type="InterPro" id="IPR029058">
    <property type="entry name" value="AB_hydrolase_fold"/>
</dbReference>
<evidence type="ECO:0000256" key="9">
    <source>
        <dbReference type="ARBA" id="ARBA00022801"/>
    </source>
</evidence>
<feature type="active site" description="Proton donor" evidence="12">
    <location>
        <position position="298"/>
    </location>
</feature>
<dbReference type="STRING" id="1381081.BIY22_11715"/>
<dbReference type="SUPFAM" id="SSF53474">
    <property type="entry name" value="alpha/beta-Hydrolases"/>
    <property type="match status" value="1"/>
</dbReference>
<protein>
    <recommendedName>
        <fullName evidence="5 11">Proline iminopeptidase</fullName>
        <shortName evidence="11">PIP</shortName>
        <ecNumber evidence="4 11">3.4.11.5</ecNumber>
    </recommendedName>
    <alternativeName>
        <fullName evidence="10 11">Prolyl aminopeptidase</fullName>
    </alternativeName>
</protein>
<dbReference type="GO" id="GO:0004177">
    <property type="term" value="F:aminopeptidase activity"/>
    <property type="evidence" value="ECO:0007669"/>
    <property type="project" value="UniProtKB-UniRule"/>
</dbReference>
<evidence type="ECO:0000256" key="12">
    <source>
        <dbReference type="PIRSR" id="PIRSR006431-1"/>
    </source>
</evidence>
<keyword evidence="7 11" id="KW-0963">Cytoplasm</keyword>
<dbReference type="EMBL" id="MJMJ01000043">
    <property type="protein sequence ID" value="OLQ86309.1"/>
    <property type="molecule type" value="Genomic_DNA"/>
</dbReference>
<accession>A0A1Q9HAV7</accession>